<dbReference type="InterPro" id="IPR051964">
    <property type="entry name" value="Chaperone_stress_response"/>
</dbReference>
<dbReference type="EMBL" id="MU004241">
    <property type="protein sequence ID" value="KAF2664836.1"/>
    <property type="molecule type" value="Genomic_DNA"/>
</dbReference>
<dbReference type="InterPro" id="IPR001623">
    <property type="entry name" value="DnaJ_domain"/>
</dbReference>
<keyword evidence="3" id="KW-0862">Zinc</keyword>
<evidence type="ECO:0000256" key="4">
    <source>
        <dbReference type="PROSITE-ProRule" id="PRU00042"/>
    </source>
</evidence>
<dbReference type="Pfam" id="PF00226">
    <property type="entry name" value="DnaJ"/>
    <property type="match status" value="1"/>
</dbReference>
<dbReference type="PRINTS" id="PR00625">
    <property type="entry name" value="JDOMAIN"/>
</dbReference>
<dbReference type="PANTHER" id="PTHR44029:SF1">
    <property type="entry name" value="DNAJ HOMOLOG SUBFAMILY C MEMBER 21"/>
    <property type="match status" value="1"/>
</dbReference>
<feature type="region of interest" description="Disordered" evidence="5">
    <location>
        <begin position="326"/>
        <end position="481"/>
    </location>
</feature>
<accession>A0A6A6TZI8</accession>
<evidence type="ECO:0000259" key="6">
    <source>
        <dbReference type="PROSITE" id="PS50076"/>
    </source>
</evidence>
<proteinExistence type="predicted"/>
<dbReference type="PROSITE" id="PS00636">
    <property type="entry name" value="DNAJ_1"/>
    <property type="match status" value="1"/>
</dbReference>
<dbReference type="PANTHER" id="PTHR44029">
    <property type="entry name" value="DNAJ HOMOLOG SUBFAMILY C MEMBER 21"/>
    <property type="match status" value="1"/>
</dbReference>
<feature type="compositionally biased region" description="Basic and acidic residues" evidence="5">
    <location>
        <begin position="394"/>
        <end position="409"/>
    </location>
</feature>
<feature type="region of interest" description="Disordered" evidence="5">
    <location>
        <begin position="264"/>
        <end position="312"/>
    </location>
</feature>
<organism evidence="8 9">
    <name type="scientific">Microthyrium microscopicum</name>
    <dbReference type="NCBI Taxonomy" id="703497"/>
    <lineage>
        <taxon>Eukaryota</taxon>
        <taxon>Fungi</taxon>
        <taxon>Dikarya</taxon>
        <taxon>Ascomycota</taxon>
        <taxon>Pezizomycotina</taxon>
        <taxon>Dothideomycetes</taxon>
        <taxon>Dothideomycetes incertae sedis</taxon>
        <taxon>Microthyriales</taxon>
        <taxon>Microthyriaceae</taxon>
        <taxon>Microthyrium</taxon>
    </lineage>
</organism>
<dbReference type="Pfam" id="PF12171">
    <property type="entry name" value="zf-C2H2_jaz"/>
    <property type="match status" value="1"/>
</dbReference>
<dbReference type="Gene3D" id="1.10.287.110">
    <property type="entry name" value="DnaJ domain"/>
    <property type="match status" value="1"/>
</dbReference>
<dbReference type="GO" id="GO:0003676">
    <property type="term" value="F:nucleic acid binding"/>
    <property type="evidence" value="ECO:0007669"/>
    <property type="project" value="InterPro"/>
</dbReference>
<dbReference type="Pfam" id="PF21884">
    <property type="entry name" value="ZUO1-like_ZHD"/>
    <property type="match status" value="1"/>
</dbReference>
<dbReference type="OrthoDB" id="5894at2759"/>
<reference evidence="8" key="1">
    <citation type="journal article" date="2020" name="Stud. Mycol.">
        <title>101 Dothideomycetes genomes: a test case for predicting lifestyles and emergence of pathogens.</title>
        <authorList>
            <person name="Haridas S."/>
            <person name="Albert R."/>
            <person name="Binder M."/>
            <person name="Bloem J."/>
            <person name="Labutti K."/>
            <person name="Salamov A."/>
            <person name="Andreopoulos B."/>
            <person name="Baker S."/>
            <person name="Barry K."/>
            <person name="Bills G."/>
            <person name="Bluhm B."/>
            <person name="Cannon C."/>
            <person name="Castanera R."/>
            <person name="Culley D."/>
            <person name="Daum C."/>
            <person name="Ezra D."/>
            <person name="Gonzalez J."/>
            <person name="Henrissat B."/>
            <person name="Kuo A."/>
            <person name="Liang C."/>
            <person name="Lipzen A."/>
            <person name="Lutzoni F."/>
            <person name="Magnuson J."/>
            <person name="Mondo S."/>
            <person name="Nolan M."/>
            <person name="Ohm R."/>
            <person name="Pangilinan J."/>
            <person name="Park H.-J."/>
            <person name="Ramirez L."/>
            <person name="Alfaro M."/>
            <person name="Sun H."/>
            <person name="Tritt A."/>
            <person name="Yoshinaga Y."/>
            <person name="Zwiers L.-H."/>
            <person name="Turgeon B."/>
            <person name="Goodwin S."/>
            <person name="Spatafora J."/>
            <person name="Crous P."/>
            <person name="Grigoriev I."/>
        </authorList>
    </citation>
    <scope>NUCLEOTIDE SEQUENCE</scope>
    <source>
        <strain evidence="8">CBS 115976</strain>
    </source>
</reference>
<dbReference type="InterPro" id="IPR003604">
    <property type="entry name" value="Matrin/U1-like-C_Znf_C2H2"/>
</dbReference>
<protein>
    <submittedName>
        <fullName evidence="8">DnaJ-domain-containing protein</fullName>
    </submittedName>
</protein>
<dbReference type="SMART" id="SM00451">
    <property type="entry name" value="ZnF_U1"/>
    <property type="match status" value="1"/>
</dbReference>
<feature type="compositionally biased region" description="Basic residues" evidence="5">
    <location>
        <begin position="333"/>
        <end position="345"/>
    </location>
</feature>
<keyword evidence="9" id="KW-1185">Reference proteome</keyword>
<dbReference type="AlphaFoldDB" id="A0A6A6TZI8"/>
<evidence type="ECO:0000259" key="7">
    <source>
        <dbReference type="PROSITE" id="PS50157"/>
    </source>
</evidence>
<sequence length="524" mass="58974">MGAGQSSSGPGGDAPEIKTSYYVLLGIDREATEDEIKKAYRRKALELHPDRNYGREDEATKLFSDIQAAYEVLSDPQERSWYDSHEGAILRGFEGGEDGTGDFEYGIKITTSDDISRFVGSFALKRVDYDNVPDKFFSDLKGFFDTLASEESKAARMEGLPEHDYPSFGDKQDAYDGVVKDFYAHWNSFATTKTYFWVDRWNLTEAPDRRVRRAMEKENAKAREDAIREFNDAVRTLVAFVRKRDPRYKPNFQTDAERQKALREAAQAQAAKSRRERAKKLEEMGDAIPDWAKAKEADELEESEEEEDEVEHFECVACNKTFKSEKQWEAHEKSKKHQKALSSLKRRMEKENDLLDLQDTETGKATAMEKDTDDDPLNDNIEDEHEEDVAENMQKLDMEDNSISEKNHSDGTTQVDEDEETSNDEYAPRSKVESTFNSPSTLDTPAEASSSAPKLGKAAQKRAKRAAAKDTGAASGSGTGIDMPFVCAKCSAGFPSRTQLFSHLDELGHAAPVGKTKTKKKGKR</sequence>
<dbReference type="InterPro" id="IPR013087">
    <property type="entry name" value="Znf_C2H2_type"/>
</dbReference>
<dbReference type="CDD" id="cd06257">
    <property type="entry name" value="DnaJ"/>
    <property type="match status" value="1"/>
</dbReference>
<keyword evidence="2 4" id="KW-0863">Zinc-finger</keyword>
<evidence type="ECO:0000256" key="3">
    <source>
        <dbReference type="ARBA" id="ARBA00022833"/>
    </source>
</evidence>
<dbReference type="InterPro" id="IPR018253">
    <property type="entry name" value="DnaJ_domain_CS"/>
</dbReference>
<feature type="domain" description="C2H2-type" evidence="7">
    <location>
        <begin position="313"/>
        <end position="337"/>
    </location>
</feature>
<dbReference type="SUPFAM" id="SSF46565">
    <property type="entry name" value="Chaperone J-domain"/>
    <property type="match status" value="1"/>
</dbReference>
<dbReference type="SUPFAM" id="SSF57667">
    <property type="entry name" value="beta-beta-alpha zinc fingers"/>
    <property type="match status" value="1"/>
</dbReference>
<feature type="domain" description="J" evidence="6">
    <location>
        <begin position="20"/>
        <end position="86"/>
    </location>
</feature>
<feature type="compositionally biased region" description="Acidic residues" evidence="5">
    <location>
        <begin position="298"/>
        <end position="311"/>
    </location>
</feature>
<keyword evidence="1" id="KW-0479">Metal-binding</keyword>
<dbReference type="GO" id="GO:0008270">
    <property type="term" value="F:zinc ion binding"/>
    <property type="evidence" value="ECO:0007669"/>
    <property type="project" value="UniProtKB-KW"/>
</dbReference>
<dbReference type="InterPro" id="IPR022755">
    <property type="entry name" value="Znf_C2H2_jaz"/>
</dbReference>
<dbReference type="Proteomes" id="UP000799302">
    <property type="component" value="Unassembled WGS sequence"/>
</dbReference>
<dbReference type="GO" id="GO:0005737">
    <property type="term" value="C:cytoplasm"/>
    <property type="evidence" value="ECO:0007669"/>
    <property type="project" value="TreeGrafter"/>
</dbReference>
<name>A0A6A6TZI8_9PEZI</name>
<dbReference type="InterPro" id="IPR054076">
    <property type="entry name" value="ZUO1-like_ZHD"/>
</dbReference>
<evidence type="ECO:0000256" key="2">
    <source>
        <dbReference type="ARBA" id="ARBA00022771"/>
    </source>
</evidence>
<evidence type="ECO:0000313" key="8">
    <source>
        <dbReference type="EMBL" id="KAF2664836.1"/>
    </source>
</evidence>
<dbReference type="InterPro" id="IPR036869">
    <property type="entry name" value="J_dom_sf"/>
</dbReference>
<evidence type="ECO:0000256" key="5">
    <source>
        <dbReference type="SAM" id="MobiDB-lite"/>
    </source>
</evidence>
<dbReference type="InterPro" id="IPR036236">
    <property type="entry name" value="Znf_C2H2_sf"/>
</dbReference>
<dbReference type="Gene3D" id="3.30.160.60">
    <property type="entry name" value="Classic Zinc Finger"/>
    <property type="match status" value="1"/>
</dbReference>
<feature type="compositionally biased region" description="Polar residues" evidence="5">
    <location>
        <begin position="433"/>
        <end position="452"/>
    </location>
</feature>
<dbReference type="PROSITE" id="PS50157">
    <property type="entry name" value="ZINC_FINGER_C2H2_2"/>
    <property type="match status" value="1"/>
</dbReference>
<dbReference type="SMART" id="SM00271">
    <property type="entry name" value="DnaJ"/>
    <property type="match status" value="1"/>
</dbReference>
<dbReference type="PROSITE" id="PS50076">
    <property type="entry name" value="DNAJ_2"/>
    <property type="match status" value="1"/>
</dbReference>
<dbReference type="SMART" id="SM00355">
    <property type="entry name" value="ZnF_C2H2"/>
    <property type="match status" value="2"/>
</dbReference>
<evidence type="ECO:0000313" key="9">
    <source>
        <dbReference type="Proteomes" id="UP000799302"/>
    </source>
</evidence>
<dbReference type="PROSITE" id="PS00028">
    <property type="entry name" value="ZINC_FINGER_C2H2_1"/>
    <property type="match status" value="2"/>
</dbReference>
<feature type="compositionally biased region" description="Acidic residues" evidence="5">
    <location>
        <begin position="371"/>
        <end position="390"/>
    </location>
</feature>
<gene>
    <name evidence="8" type="ORF">BT63DRAFT_378612</name>
</gene>
<evidence type="ECO:0000256" key="1">
    <source>
        <dbReference type="ARBA" id="ARBA00022723"/>
    </source>
</evidence>